<evidence type="ECO:0000256" key="4">
    <source>
        <dbReference type="ARBA" id="ARBA00022989"/>
    </source>
</evidence>
<evidence type="ECO:0000313" key="8">
    <source>
        <dbReference type="Proteomes" id="UP001595443"/>
    </source>
</evidence>
<feature type="transmembrane region" description="Helical" evidence="6">
    <location>
        <begin position="311"/>
        <end position="328"/>
    </location>
</feature>
<feature type="transmembrane region" description="Helical" evidence="6">
    <location>
        <begin position="384"/>
        <end position="405"/>
    </location>
</feature>
<dbReference type="Gene3D" id="3.40.50.1000">
    <property type="entry name" value="HAD superfamily/HAD-like"/>
    <property type="match status" value="1"/>
</dbReference>
<dbReference type="NCBIfam" id="NF006088">
    <property type="entry name" value="PRK08238.1"/>
    <property type="match status" value="1"/>
</dbReference>
<evidence type="ECO:0000256" key="3">
    <source>
        <dbReference type="ARBA" id="ARBA00022692"/>
    </source>
</evidence>
<dbReference type="Pfam" id="PF12710">
    <property type="entry name" value="HAD"/>
    <property type="match status" value="1"/>
</dbReference>
<dbReference type="InterPro" id="IPR044878">
    <property type="entry name" value="UbiA_sf"/>
</dbReference>
<evidence type="ECO:0000256" key="1">
    <source>
        <dbReference type="ARBA" id="ARBA00004141"/>
    </source>
</evidence>
<evidence type="ECO:0000256" key="6">
    <source>
        <dbReference type="SAM" id="Phobius"/>
    </source>
</evidence>
<keyword evidence="2" id="KW-1003">Cell membrane</keyword>
<keyword evidence="4 6" id="KW-1133">Transmembrane helix</keyword>
<dbReference type="InterPro" id="IPR000537">
    <property type="entry name" value="UbiA_prenyltransferase"/>
</dbReference>
<proteinExistence type="predicted"/>
<dbReference type="Gene3D" id="1.10.357.140">
    <property type="entry name" value="UbiA prenyltransferase"/>
    <property type="match status" value="1"/>
</dbReference>
<dbReference type="Proteomes" id="UP001595443">
    <property type="component" value="Unassembled WGS sequence"/>
</dbReference>
<dbReference type="InterPro" id="IPR023214">
    <property type="entry name" value="HAD_sf"/>
</dbReference>
<feature type="transmembrane region" description="Helical" evidence="6">
    <location>
        <begin position="281"/>
        <end position="299"/>
    </location>
</feature>
<feature type="transmembrane region" description="Helical" evidence="6">
    <location>
        <begin position="411"/>
        <end position="430"/>
    </location>
</feature>
<comment type="subcellular location">
    <subcellularLocation>
        <location evidence="1">Membrane</location>
        <topology evidence="1">Multi-pass membrane protein</topology>
    </subcellularLocation>
</comment>
<sequence length="473" mass="51005">MNQGTLVVDLDGTLVRSDMLFESFWAALARNWATPLHSVASLLKGRAVLKTRLAELGPVDVPALPYNREVLDYIAQWRARGGRCALVTAANHGIAEAIAAHLDLFDEVHGSSAATNLKGETKARFLEERYGPDGFAYIGDAEADLPVWERASLAIVVSHSAALVAKLRGLGRRFEQIAAQGPAPQTYLKALRPHQWVKNLLVFVPLLAAHALSWEHLAPTLLAFVAFSLIASAGYVFNDLLDLAADRAHPRKRNRPFASGALPISHGTVMAPGLLAAGLLFALPLGAQTVGLLVVYFALTMLYSLRLKRQAMIDVCALACLYTLRIVAGGTATAILPSVWLLAFSVFFFLSLALVKRQSELVANSAAGSEQIAGRGYRASDLPLVTAMALASGYVSIVIMTLYMMSPDVLVLYHLPQALWGICLVLLYWISRMILISHRGEMDDDPIVFAARDPASQLSLLVMAACAIVASVG</sequence>
<gene>
    <name evidence="7" type="ORF">ACFOES_13140</name>
</gene>
<dbReference type="RefSeq" id="WP_377833752.1">
    <property type="nucleotide sequence ID" value="NZ_JBHRSK010000010.1"/>
</dbReference>
<dbReference type="PANTHER" id="PTHR11048">
    <property type="entry name" value="PRENYLTRANSFERASES"/>
    <property type="match status" value="1"/>
</dbReference>
<keyword evidence="3 6" id="KW-0812">Transmembrane</keyword>
<feature type="transmembrane region" description="Helical" evidence="6">
    <location>
        <begin position="257"/>
        <end position="275"/>
    </location>
</feature>
<comment type="caution">
    <text evidence="7">The sequence shown here is derived from an EMBL/GenBank/DDBJ whole genome shotgun (WGS) entry which is preliminary data.</text>
</comment>
<evidence type="ECO:0000256" key="2">
    <source>
        <dbReference type="ARBA" id="ARBA00022475"/>
    </source>
</evidence>
<accession>A0ABV7AIX2</accession>
<feature type="transmembrane region" description="Helical" evidence="6">
    <location>
        <begin position="220"/>
        <end position="237"/>
    </location>
</feature>
<dbReference type="SUPFAM" id="SSF56784">
    <property type="entry name" value="HAD-like"/>
    <property type="match status" value="1"/>
</dbReference>
<protein>
    <submittedName>
        <fullName evidence="7">UbiA family prenyltransferase</fullName>
    </submittedName>
</protein>
<keyword evidence="5 6" id="KW-0472">Membrane</keyword>
<dbReference type="InterPro" id="IPR036412">
    <property type="entry name" value="HAD-like_sf"/>
</dbReference>
<reference evidence="8" key="1">
    <citation type="journal article" date="2019" name="Int. J. Syst. Evol. Microbiol.">
        <title>The Global Catalogue of Microorganisms (GCM) 10K type strain sequencing project: providing services to taxonomists for standard genome sequencing and annotation.</title>
        <authorList>
            <consortium name="The Broad Institute Genomics Platform"/>
            <consortium name="The Broad Institute Genome Sequencing Center for Infectious Disease"/>
            <person name="Wu L."/>
            <person name="Ma J."/>
        </authorList>
    </citation>
    <scope>NUCLEOTIDE SEQUENCE [LARGE SCALE GENOMIC DNA]</scope>
    <source>
        <strain evidence="8">KCTC 62192</strain>
    </source>
</reference>
<evidence type="ECO:0000256" key="5">
    <source>
        <dbReference type="ARBA" id="ARBA00023136"/>
    </source>
</evidence>
<evidence type="ECO:0000313" key="7">
    <source>
        <dbReference type="EMBL" id="MFC2969045.1"/>
    </source>
</evidence>
<organism evidence="7 8">
    <name type="scientific">Acidimangrovimonas pyrenivorans</name>
    <dbReference type="NCBI Taxonomy" id="2030798"/>
    <lineage>
        <taxon>Bacteria</taxon>
        <taxon>Pseudomonadati</taxon>
        <taxon>Pseudomonadota</taxon>
        <taxon>Alphaproteobacteria</taxon>
        <taxon>Rhodobacterales</taxon>
        <taxon>Paracoccaceae</taxon>
        <taxon>Acidimangrovimonas</taxon>
    </lineage>
</organism>
<dbReference type="PANTHER" id="PTHR11048:SF5">
    <property type="entry name" value="DECAPRENYL-PHOSPHATE PHOSPHORIBOSYLTRANSFERASE"/>
    <property type="match status" value="1"/>
</dbReference>
<feature type="transmembrane region" description="Helical" evidence="6">
    <location>
        <begin position="334"/>
        <end position="355"/>
    </location>
</feature>
<dbReference type="InterPro" id="IPR039653">
    <property type="entry name" value="Prenyltransferase"/>
</dbReference>
<dbReference type="CDD" id="cd13963">
    <property type="entry name" value="PT_UbiA_2"/>
    <property type="match status" value="1"/>
</dbReference>
<dbReference type="Pfam" id="PF01040">
    <property type="entry name" value="UbiA"/>
    <property type="match status" value="1"/>
</dbReference>
<name>A0ABV7AIX2_9RHOB</name>
<dbReference type="EMBL" id="JBHRSK010000010">
    <property type="protein sequence ID" value="MFC2969045.1"/>
    <property type="molecule type" value="Genomic_DNA"/>
</dbReference>
<keyword evidence="8" id="KW-1185">Reference proteome</keyword>